<accession>A0A4U8YGU9</accession>
<name>A0A4U8YGU9_9BACT</name>
<dbReference type="AlphaFoldDB" id="A0A4U8YGU9"/>
<proteinExistence type="predicted"/>
<gene>
    <name evidence="1" type="ORF">MSL71_150</name>
</gene>
<keyword evidence="2" id="KW-1185">Reference proteome</keyword>
<organism evidence="1 2">
    <name type="scientific">Desulfoluna butyratoxydans</name>
    <dbReference type="NCBI Taxonomy" id="231438"/>
    <lineage>
        <taxon>Bacteria</taxon>
        <taxon>Pseudomonadati</taxon>
        <taxon>Thermodesulfobacteriota</taxon>
        <taxon>Desulfobacteria</taxon>
        <taxon>Desulfobacterales</taxon>
        <taxon>Desulfolunaceae</taxon>
        <taxon>Desulfoluna</taxon>
    </lineage>
</organism>
<evidence type="ECO:0000313" key="2">
    <source>
        <dbReference type="Proteomes" id="UP000507962"/>
    </source>
</evidence>
<dbReference type="Proteomes" id="UP000507962">
    <property type="component" value="Unassembled WGS sequence"/>
</dbReference>
<sequence>MSFTGFADELPKGTMVQNNAFWPDIDLAEFQEAYRLPGEYREALLADRMRLGMLWANKELAGFRARHVEAGRASLSEVPVDDGEMLGDLHPLVLQYVRAVCCHAKGLLLSDYATMLRKNDAQSDAKEAPETADRWFREALSALADMQGTMTIHVEAL</sequence>
<dbReference type="Pfam" id="PF05926">
    <property type="entry name" value="Phage_GPL"/>
    <property type="match status" value="1"/>
</dbReference>
<evidence type="ECO:0000313" key="1">
    <source>
        <dbReference type="EMBL" id="VFQ42397.1"/>
    </source>
</evidence>
<protein>
    <submittedName>
        <fullName evidence="1">Bacteriophage head completion protein gpl</fullName>
    </submittedName>
</protein>
<dbReference type="EMBL" id="CAADHO010000001">
    <property type="protein sequence ID" value="VFQ42397.1"/>
    <property type="molecule type" value="Genomic_DNA"/>
</dbReference>
<dbReference type="RefSeq" id="WP_180136653.1">
    <property type="nucleotide sequence ID" value="NZ_CAADHO010000001.1"/>
</dbReference>
<dbReference type="InterPro" id="IPR009225">
    <property type="entry name" value="Phage_head_completion_GpL"/>
</dbReference>
<reference evidence="1 2" key="1">
    <citation type="submission" date="2019-03" db="EMBL/GenBank/DDBJ databases">
        <authorList>
            <person name="Nijsse B."/>
        </authorList>
    </citation>
    <scope>NUCLEOTIDE SEQUENCE [LARGE SCALE GENOMIC DNA]</scope>
    <source>
        <strain evidence="1">Desulfoluna butyratoxydans MSL71</strain>
    </source>
</reference>